<dbReference type="Proteomes" id="UP000243255">
    <property type="component" value="Unassembled WGS sequence"/>
</dbReference>
<evidence type="ECO:0000313" key="3">
    <source>
        <dbReference type="EMBL" id="SHH25256.1"/>
    </source>
</evidence>
<evidence type="ECO:0000313" key="4">
    <source>
        <dbReference type="Proteomes" id="UP000243255"/>
    </source>
</evidence>
<evidence type="ECO:0000259" key="1">
    <source>
        <dbReference type="Pfam" id="PF06527"/>
    </source>
</evidence>
<dbReference type="AlphaFoldDB" id="A0A1M5RGI8"/>
<evidence type="ECO:0000259" key="2">
    <source>
        <dbReference type="Pfam" id="PF15978"/>
    </source>
</evidence>
<feature type="domain" description="Transposon Tn7 transposition protein TnsD C-terminal" evidence="2">
    <location>
        <begin position="326"/>
        <end position="379"/>
    </location>
</feature>
<reference evidence="4" key="1">
    <citation type="submission" date="2016-11" db="EMBL/GenBank/DDBJ databases">
        <authorList>
            <person name="Varghese N."/>
            <person name="Submissions S."/>
        </authorList>
    </citation>
    <scope>NUCLEOTIDE SEQUENCE [LARGE SCALE GENOMIC DNA]</scope>
    <source>
        <strain evidence="4">DSM 2635</strain>
    </source>
</reference>
<dbReference type="OrthoDB" id="470139at2"/>
<organism evidence="3 4">
    <name type="scientific">Asaccharospora irregularis DSM 2635</name>
    <dbReference type="NCBI Taxonomy" id="1121321"/>
    <lineage>
        <taxon>Bacteria</taxon>
        <taxon>Bacillati</taxon>
        <taxon>Bacillota</taxon>
        <taxon>Clostridia</taxon>
        <taxon>Peptostreptococcales</taxon>
        <taxon>Peptostreptococcaceae</taxon>
        <taxon>Asaccharospora</taxon>
    </lineage>
</organism>
<dbReference type="InterPro" id="IPR009492">
    <property type="entry name" value="TniQ"/>
</dbReference>
<proteinExistence type="predicted"/>
<dbReference type="RefSeq" id="WP_073126972.1">
    <property type="nucleotide sequence ID" value="NZ_BAABCH010000023.1"/>
</dbReference>
<accession>A0A1M5RGI8</accession>
<dbReference type="STRING" id="1121321.SAMN04488530_1309"/>
<keyword evidence="4" id="KW-1185">Reference proteome</keyword>
<dbReference type="Pfam" id="PF06527">
    <property type="entry name" value="TniQ"/>
    <property type="match status" value="1"/>
</dbReference>
<dbReference type="Pfam" id="PF15978">
    <property type="entry name" value="TnsD"/>
    <property type="match status" value="2"/>
</dbReference>
<dbReference type="InterPro" id="IPR032750">
    <property type="entry name" value="TnsD_C"/>
</dbReference>
<name>A0A1M5RGI8_9FIRM</name>
<feature type="domain" description="Transposon Tn7 transposition protein TnsD C-terminal" evidence="2">
    <location>
        <begin position="203"/>
        <end position="312"/>
    </location>
</feature>
<gene>
    <name evidence="3" type="ORF">SAMN04488530_1309</name>
</gene>
<protein>
    <submittedName>
        <fullName evidence="3">Tn7-like transposition protein D</fullName>
    </submittedName>
</protein>
<sequence>MLNLFPRIYEGELLYSIISRYKRVAGIVSKKALIKDLYNQLVSLNNLHFPVHIDDLVNNIPPNNNINSEDIIKNNTLYRPFTSFLSEDKAQMIMNNMMKGKSCNPYAQIGLIGSKVKMNDTLLYCSSCIEEDIKEYGESYWRVLHQVPGVLYCKKHNKCLSKSKVYPNRSRVDYICADSVDLSVDNTIIYDDIMDINLKYIENVEYLLRNDINRKDAKFILEIYIDKLRNKGLTSKNGSINIRLFEIEFKSFYGEKYLNQMQSNFNIGSETNWLRLFIRNSNKEKHMLRHLLIIQFLGIRIKDFFEIDKAIGKKEYIYIPNPRLDRDEQREKWIKLINDNPGLSRSEYKNIGRGLYTWMYRNDNEFFNSITPKKSNKNKLYIKE</sequence>
<feature type="domain" description="TniQ" evidence="1">
    <location>
        <begin position="4"/>
        <end position="157"/>
    </location>
</feature>
<dbReference type="EMBL" id="FQWX01000030">
    <property type="protein sequence ID" value="SHH25256.1"/>
    <property type="molecule type" value="Genomic_DNA"/>
</dbReference>